<dbReference type="CDD" id="cd01042">
    <property type="entry name" value="DMQH"/>
    <property type="match status" value="1"/>
</dbReference>
<comment type="subunit">
    <text evidence="8">Component of a multi-subunit COQ enzyme complex, composed of at least COQ3, COQ4, COQ5, COQ6, COQ7 and COQ9.</text>
</comment>
<keyword evidence="9" id="KW-0830">Ubiquinone</keyword>
<evidence type="ECO:0000313" key="9">
    <source>
        <dbReference type="EMBL" id="KAL2919012.1"/>
    </source>
</evidence>
<proteinExistence type="inferred from homology"/>
<evidence type="ECO:0000256" key="6">
    <source>
        <dbReference type="ARBA" id="ARBA00023033"/>
    </source>
</evidence>
<keyword evidence="10" id="KW-1185">Reference proteome</keyword>
<evidence type="ECO:0000256" key="1">
    <source>
        <dbReference type="ARBA" id="ARBA00004749"/>
    </source>
</evidence>
<feature type="binding site" evidence="8">
    <location>
        <position position="209"/>
    </location>
    <ligand>
        <name>Fe cation</name>
        <dbReference type="ChEBI" id="CHEBI:24875"/>
        <label>2</label>
    </ligand>
</feature>
<feature type="binding site" evidence="8">
    <location>
        <position position="206"/>
    </location>
    <ligand>
        <name>Fe cation</name>
        <dbReference type="ChEBI" id="CHEBI:24875"/>
        <label>1</label>
    </ligand>
</feature>
<evidence type="ECO:0000256" key="3">
    <source>
        <dbReference type="ARBA" id="ARBA00022723"/>
    </source>
</evidence>
<gene>
    <name evidence="8 9" type="primary">COQ7</name>
    <name evidence="9" type="ORF">HK105_201282</name>
</gene>
<dbReference type="PANTHER" id="PTHR11237:SF4">
    <property type="entry name" value="5-DEMETHOXYUBIQUINONE HYDROXYLASE, MITOCHONDRIAL"/>
    <property type="match status" value="1"/>
</dbReference>
<comment type="cofactor">
    <cofactor evidence="8">
        <name>Fe cation</name>
        <dbReference type="ChEBI" id="CHEBI:24875"/>
    </cofactor>
    <text evidence="8">Binds 2 iron ions per subunit.</text>
</comment>
<keyword evidence="8" id="KW-0999">Mitochondrion inner membrane</keyword>
<evidence type="ECO:0000256" key="7">
    <source>
        <dbReference type="ARBA" id="ARBA00023136"/>
    </source>
</evidence>
<protein>
    <recommendedName>
        <fullName evidence="8">5-demethoxyubiquinone hydroxylase, mitochondrial</fullName>
        <shortName evidence="8">DMQ hydroxylase</shortName>
        <ecNumber evidence="8">1.14.99.60</ecNumber>
    </recommendedName>
    <alternativeName>
        <fullName evidence="8">Ubiquinone biosynthesis monooxygenase COQ7</fullName>
    </alternativeName>
</protein>
<sequence>MLRAPAVAATAAQHAAAVPAAAAAVRALSAGAAAHGAPAAHPAGAAGAPGAALTPEQKRRIDSMLRVDHAGEIGANYIYMGQRAVLGRDPYLRGLLDHMWEQEKTHLRVFDSVLADNRVRPSALRPLWEAAGFALGVGTAMLGKEAAMACTEAIETAIGDHYNSQIRELLELESDPEITKLTEARSRRRACAFWSLYIIRQFRDDELEHLETAVDHEAAKAPAYPLLTGVIKAGCAAAIWVASRV</sequence>
<feature type="binding site" evidence="8">
    <location>
        <position position="72"/>
    </location>
    <ligand>
        <name>Fe cation</name>
        <dbReference type="ChEBI" id="CHEBI:24875"/>
        <label>1</label>
    </ligand>
</feature>
<accession>A0ABR4NHJ4</accession>
<reference evidence="9 10" key="1">
    <citation type="submission" date="2023-09" db="EMBL/GenBank/DDBJ databases">
        <title>Pangenome analysis of Batrachochytrium dendrobatidis and related Chytrids.</title>
        <authorList>
            <person name="Yacoub M.N."/>
            <person name="Stajich J.E."/>
            <person name="James T.Y."/>
        </authorList>
    </citation>
    <scope>NUCLEOTIDE SEQUENCE [LARGE SCALE GENOMIC DNA]</scope>
    <source>
        <strain evidence="9 10">JEL0888</strain>
    </source>
</reference>
<keyword evidence="8" id="KW-0496">Mitochondrion</keyword>
<dbReference type="InterPro" id="IPR011566">
    <property type="entry name" value="Ubq_synth_Coq7"/>
</dbReference>
<feature type="binding site" evidence="8">
    <location>
        <position position="106"/>
    </location>
    <ligand>
        <name>Fe cation</name>
        <dbReference type="ChEBI" id="CHEBI:24875"/>
        <label>1</label>
    </ligand>
</feature>
<dbReference type="HAMAP" id="MF_01658">
    <property type="entry name" value="COQ7"/>
    <property type="match status" value="1"/>
</dbReference>
<keyword evidence="6 8" id="KW-0503">Monooxygenase</keyword>
<keyword evidence="2 8" id="KW-0831">Ubiquinone biosynthesis</keyword>
<comment type="function">
    <text evidence="8">Catalyzes the hydroxylation of 2-polyprenyl-3-methyl-6-methoxy-1,4-benzoquinol (DMQH2) during ubiquinone biosynthesis. Has also a structural role in the COQ enzyme complex, stabilizing other COQ polypeptides.</text>
</comment>
<keyword evidence="7 8" id="KW-0472">Membrane</keyword>
<feature type="binding site" evidence="8">
    <location>
        <position position="103"/>
    </location>
    <ligand>
        <name>Fe cation</name>
        <dbReference type="ChEBI" id="CHEBI:24875"/>
        <label>2</label>
    </ligand>
</feature>
<dbReference type="GO" id="GO:0004497">
    <property type="term" value="F:monooxygenase activity"/>
    <property type="evidence" value="ECO:0007669"/>
    <property type="project" value="UniProtKB-KW"/>
</dbReference>
<dbReference type="Proteomes" id="UP001527925">
    <property type="component" value="Unassembled WGS sequence"/>
</dbReference>
<evidence type="ECO:0000313" key="10">
    <source>
        <dbReference type="Proteomes" id="UP001527925"/>
    </source>
</evidence>
<dbReference type="Pfam" id="PF03232">
    <property type="entry name" value="COQ7"/>
    <property type="match status" value="1"/>
</dbReference>
<feature type="binding site" evidence="8">
    <location>
        <position position="155"/>
    </location>
    <ligand>
        <name>Fe cation</name>
        <dbReference type="ChEBI" id="CHEBI:24875"/>
        <label>2</label>
    </ligand>
</feature>
<dbReference type="SUPFAM" id="SSF47240">
    <property type="entry name" value="Ferritin-like"/>
    <property type="match status" value="1"/>
</dbReference>
<comment type="subcellular location">
    <subcellularLocation>
        <location evidence="8">Mitochondrion inner membrane</location>
        <topology evidence="8">Peripheral membrane protein</topology>
        <orientation evidence="8">Matrix side</orientation>
    </subcellularLocation>
</comment>
<feature type="binding site" evidence="8">
    <location>
        <position position="206"/>
    </location>
    <ligand>
        <name>Fe cation</name>
        <dbReference type="ChEBI" id="CHEBI:24875"/>
        <label>2</label>
    </ligand>
</feature>
<keyword evidence="5 8" id="KW-0408">Iron</keyword>
<keyword evidence="3 8" id="KW-0479">Metal-binding</keyword>
<keyword evidence="4 8" id="KW-0560">Oxidoreductase</keyword>
<comment type="caution">
    <text evidence="9">The sequence shown here is derived from an EMBL/GenBank/DDBJ whole genome shotgun (WGS) entry which is preliminary data.</text>
</comment>
<evidence type="ECO:0000256" key="2">
    <source>
        <dbReference type="ARBA" id="ARBA00022688"/>
    </source>
</evidence>
<dbReference type="EMBL" id="JADGIZ020000004">
    <property type="protein sequence ID" value="KAL2919012.1"/>
    <property type="molecule type" value="Genomic_DNA"/>
</dbReference>
<evidence type="ECO:0000256" key="4">
    <source>
        <dbReference type="ARBA" id="ARBA00023002"/>
    </source>
</evidence>
<feature type="binding site" evidence="8">
    <location>
        <position position="103"/>
    </location>
    <ligand>
        <name>Fe cation</name>
        <dbReference type="ChEBI" id="CHEBI:24875"/>
        <label>1</label>
    </ligand>
</feature>
<comment type="catalytic activity">
    <reaction evidence="8">
        <text>a 5-methoxy-2-methyl-3-(all-trans-polyprenyl)benzene-1,4-diol + AH2 + O2 = a 3-demethylubiquinol + A + H2O</text>
        <dbReference type="Rhea" id="RHEA:50908"/>
        <dbReference type="Rhea" id="RHEA-COMP:10859"/>
        <dbReference type="Rhea" id="RHEA-COMP:10914"/>
        <dbReference type="ChEBI" id="CHEBI:13193"/>
        <dbReference type="ChEBI" id="CHEBI:15377"/>
        <dbReference type="ChEBI" id="CHEBI:15379"/>
        <dbReference type="ChEBI" id="CHEBI:17499"/>
        <dbReference type="ChEBI" id="CHEBI:84167"/>
        <dbReference type="ChEBI" id="CHEBI:84422"/>
        <dbReference type="EC" id="1.14.99.60"/>
    </reaction>
</comment>
<comment type="similarity">
    <text evidence="8">Belongs to the COQ7 family.</text>
</comment>
<comment type="pathway">
    <text evidence="1 8">Cofactor biosynthesis; ubiquinone biosynthesis.</text>
</comment>
<name>A0ABR4NHJ4_9FUNG</name>
<evidence type="ECO:0000256" key="8">
    <source>
        <dbReference type="HAMAP-Rule" id="MF_03194"/>
    </source>
</evidence>
<dbReference type="InterPro" id="IPR009078">
    <property type="entry name" value="Ferritin-like_SF"/>
</dbReference>
<organism evidence="9 10">
    <name type="scientific">Polyrhizophydium stewartii</name>
    <dbReference type="NCBI Taxonomy" id="2732419"/>
    <lineage>
        <taxon>Eukaryota</taxon>
        <taxon>Fungi</taxon>
        <taxon>Fungi incertae sedis</taxon>
        <taxon>Chytridiomycota</taxon>
        <taxon>Chytridiomycota incertae sedis</taxon>
        <taxon>Chytridiomycetes</taxon>
        <taxon>Rhizophydiales</taxon>
        <taxon>Rhizophydiales incertae sedis</taxon>
        <taxon>Polyrhizophydium</taxon>
    </lineage>
</organism>
<evidence type="ECO:0000256" key="5">
    <source>
        <dbReference type="ARBA" id="ARBA00023004"/>
    </source>
</evidence>
<dbReference type="EC" id="1.14.99.60" evidence="8"/>
<dbReference type="PANTHER" id="PTHR11237">
    <property type="entry name" value="COENZYME Q10 BIOSYNTHESIS PROTEIN 7"/>
    <property type="match status" value="1"/>
</dbReference>